<dbReference type="PANTHER" id="PTHR23150:SF19">
    <property type="entry name" value="FORMYLGLYCINE-GENERATING ENZYME"/>
    <property type="match status" value="1"/>
</dbReference>
<dbReference type="InterPro" id="IPR042095">
    <property type="entry name" value="SUMF_sf"/>
</dbReference>
<sequence>MIAVNGGPFNMGTNDENRKSNEKPKHKITVDDFWIGKYEITWEQYDAFVFGSFESKEFKNNNLLSEFGIDGVSGATTPYVEMSFGMGKEDHPAINMTHYAALMYCKWLTAKTGIFYRLPTEAEWEYVCKIGKTDASNNTIDTIAWYNENTNDKYERVGKKTPNNLGIYDMLGNVSEWVFDQYDPEFYKKSPSTNPINTPIELYPRVVRGGSWKDTKDKICCTYRGASKSKWKRRDPQIPKSEWWHTNAEFVGFRVVRPKKQPTAEEIKKYWLNAIEDFGLN</sequence>
<evidence type="ECO:0000259" key="2">
    <source>
        <dbReference type="Pfam" id="PF03781"/>
    </source>
</evidence>
<feature type="domain" description="Sulfatase-modifying factor enzyme-like" evidence="2">
    <location>
        <begin position="1"/>
        <end position="257"/>
    </location>
</feature>
<protein>
    <submittedName>
        <fullName evidence="3">SUMF1/EgtB/PvdO family nonheme iron enzyme</fullName>
    </submittedName>
</protein>
<proteinExistence type="predicted"/>
<evidence type="ECO:0000256" key="1">
    <source>
        <dbReference type="SAM" id="MobiDB-lite"/>
    </source>
</evidence>
<feature type="region of interest" description="Disordered" evidence="1">
    <location>
        <begin position="1"/>
        <end position="23"/>
    </location>
</feature>
<reference evidence="3 4" key="1">
    <citation type="submission" date="2023-09" db="EMBL/GenBank/DDBJ databases">
        <authorList>
            <person name="Rey-Velasco X."/>
        </authorList>
    </citation>
    <scope>NUCLEOTIDE SEQUENCE [LARGE SCALE GENOMIC DNA]</scope>
    <source>
        <strain evidence="3 4">P050</strain>
    </source>
</reference>
<evidence type="ECO:0000313" key="4">
    <source>
        <dbReference type="Proteomes" id="UP001252186"/>
    </source>
</evidence>
<dbReference type="InterPro" id="IPR051043">
    <property type="entry name" value="Sulfatase_Mod_Factor_Kinase"/>
</dbReference>
<organism evidence="3 4">
    <name type="scientific">Urechidicola vernalis</name>
    <dbReference type="NCBI Taxonomy" id="3075600"/>
    <lineage>
        <taxon>Bacteria</taxon>
        <taxon>Pseudomonadati</taxon>
        <taxon>Bacteroidota</taxon>
        <taxon>Flavobacteriia</taxon>
        <taxon>Flavobacteriales</taxon>
        <taxon>Flavobacteriaceae</taxon>
        <taxon>Urechidicola</taxon>
    </lineage>
</organism>
<dbReference type="RefSeq" id="WP_311593638.1">
    <property type="nucleotide sequence ID" value="NZ_JAVRHV010000004.1"/>
</dbReference>
<evidence type="ECO:0000313" key="3">
    <source>
        <dbReference type="EMBL" id="MDT0553571.1"/>
    </source>
</evidence>
<name>A0ABU2Y6X6_9FLAO</name>
<dbReference type="Proteomes" id="UP001252186">
    <property type="component" value="Unassembled WGS sequence"/>
</dbReference>
<accession>A0ABU2Y6X6</accession>
<keyword evidence="4" id="KW-1185">Reference proteome</keyword>
<dbReference type="InterPro" id="IPR016187">
    <property type="entry name" value="CTDL_fold"/>
</dbReference>
<gene>
    <name evidence="3" type="ORF">RM519_09975</name>
</gene>
<dbReference type="Gene3D" id="3.90.1580.10">
    <property type="entry name" value="paralog of FGE (formylglycine-generating enzyme)"/>
    <property type="match status" value="1"/>
</dbReference>
<dbReference type="EMBL" id="JAVRHV010000004">
    <property type="protein sequence ID" value="MDT0553571.1"/>
    <property type="molecule type" value="Genomic_DNA"/>
</dbReference>
<dbReference type="SUPFAM" id="SSF56436">
    <property type="entry name" value="C-type lectin-like"/>
    <property type="match status" value="1"/>
</dbReference>
<dbReference type="Pfam" id="PF03781">
    <property type="entry name" value="FGE-sulfatase"/>
    <property type="match status" value="1"/>
</dbReference>
<dbReference type="PANTHER" id="PTHR23150">
    <property type="entry name" value="SULFATASE MODIFYING FACTOR 1, 2"/>
    <property type="match status" value="1"/>
</dbReference>
<comment type="caution">
    <text evidence="3">The sequence shown here is derived from an EMBL/GenBank/DDBJ whole genome shotgun (WGS) entry which is preliminary data.</text>
</comment>
<dbReference type="InterPro" id="IPR005532">
    <property type="entry name" value="SUMF_dom"/>
</dbReference>